<evidence type="ECO:0000313" key="2">
    <source>
        <dbReference type="Proteomes" id="UP000008075"/>
    </source>
</evidence>
<dbReference type="EMBL" id="FN667742">
    <property type="protein sequence ID" value="CBJ91151.1"/>
    <property type="molecule type" value="Genomic_DNA"/>
</dbReference>
<gene>
    <name evidence="1" type="ordered locus">XNC1_3097</name>
</gene>
<protein>
    <submittedName>
        <fullName evidence="1">Uncharacterized protein</fullName>
    </submittedName>
</protein>
<dbReference type="HOGENOM" id="CLU_2637247_0_0_6"/>
<dbReference type="AlphaFoldDB" id="D3VKP3"/>
<evidence type="ECO:0000313" key="1">
    <source>
        <dbReference type="EMBL" id="CBJ91151.1"/>
    </source>
</evidence>
<dbReference type="KEGG" id="xne:XNC1_3097"/>
<sequence length="77" mass="9130">MNRIPIPVELNKGRIKFGKLLIRPVRQNITCPLTRYQVEDGAYCYGKFDSRNQALMYCRQLHRIKIHERIKEDAAQI</sequence>
<dbReference type="Proteomes" id="UP000008075">
    <property type="component" value="Chromosome"/>
</dbReference>
<proteinExistence type="predicted"/>
<accession>D3VKP3</accession>
<keyword evidence="2" id="KW-1185">Reference proteome</keyword>
<organism evidence="1 2">
    <name type="scientific">Xenorhabdus nematophila (strain ATCC 19061 / DSM 3370 / CCUG 14189 / LMG 1036 / NCIMB 9965 / AN6)</name>
    <dbReference type="NCBI Taxonomy" id="406817"/>
    <lineage>
        <taxon>Bacteria</taxon>
        <taxon>Pseudomonadati</taxon>
        <taxon>Pseudomonadota</taxon>
        <taxon>Gammaproteobacteria</taxon>
        <taxon>Enterobacterales</taxon>
        <taxon>Morganellaceae</taxon>
        <taxon>Xenorhabdus</taxon>
    </lineage>
</organism>
<dbReference type="STRING" id="406817.XNC1_3097"/>
<name>D3VKP3_XENNA</name>
<reference evidence="1 2" key="1">
    <citation type="journal article" date="2011" name="PLoS ONE">
        <title>The entomopathogenic bacterial endosymbionts xenorhabdus and photorhabdus: convergent lifestyles from divergent genomes.</title>
        <authorList>
            <person name="Chaston J.M."/>
            <person name="Suen G."/>
            <person name="Tucker S.L."/>
            <person name="Andersen A.W."/>
            <person name="Bhasin A."/>
            <person name="Bode E."/>
            <person name="Bode H.B."/>
            <person name="Brachmann A.O."/>
            <person name="Cowles C.E."/>
            <person name="Cowles K.N."/>
            <person name="Darby C."/>
            <person name="de Leon L."/>
            <person name="Drace K."/>
            <person name="Du Z."/>
            <person name="Givaudan A."/>
            <person name="Herbert Tran E.E."/>
            <person name="Jewell K.A."/>
            <person name="Knack J.J."/>
            <person name="Krasomil-Osterfeld K.C."/>
            <person name="Kukor R."/>
            <person name="Lanois A."/>
            <person name="Latreille P."/>
            <person name="Leimgruber N.K."/>
            <person name="Lipke C.M."/>
            <person name="Liu R."/>
            <person name="Lu X."/>
            <person name="Martens E.C."/>
            <person name="Marri P.R."/>
            <person name="Medigue C."/>
            <person name="Menard M.L."/>
            <person name="Miller N.M."/>
            <person name="Morales-Soto N."/>
            <person name="Norton S."/>
            <person name="Ogier J.C."/>
            <person name="Orchard S.S."/>
            <person name="Park D."/>
            <person name="Park Y."/>
            <person name="Qurollo B.A."/>
            <person name="Sugar D.R."/>
            <person name="Richards G.R."/>
            <person name="Rouy Z."/>
            <person name="Slominski B."/>
            <person name="Slominski K."/>
            <person name="Snyder H."/>
            <person name="Tjaden B.C."/>
            <person name="van der Hoeven R."/>
            <person name="Welch R.D."/>
            <person name="Wheeler C."/>
            <person name="Xiang B."/>
            <person name="Barbazuk B."/>
            <person name="Gaudriault S."/>
            <person name="Goodner B."/>
            <person name="Slater S.C."/>
            <person name="Forst S."/>
            <person name="Goldman B.S."/>
            <person name="Goodrich-Blair H."/>
        </authorList>
    </citation>
    <scope>NUCLEOTIDE SEQUENCE [LARGE SCALE GENOMIC DNA]</scope>
    <source>
        <strain evidence="2">ATCC 19061 / DSM 3370 / CCUG 14189 / LMG 1036 / NCIMB 9965 / AN6</strain>
    </source>
</reference>